<reference evidence="2" key="2">
    <citation type="journal article" date="2017" name="Nat. Plants">
        <title>The Aegilops tauschii genome reveals multiple impacts of transposons.</title>
        <authorList>
            <person name="Zhao G."/>
            <person name="Zou C."/>
            <person name="Li K."/>
            <person name="Wang K."/>
            <person name="Li T."/>
            <person name="Gao L."/>
            <person name="Zhang X."/>
            <person name="Wang H."/>
            <person name="Yang Z."/>
            <person name="Liu X."/>
            <person name="Jiang W."/>
            <person name="Mao L."/>
            <person name="Kong X."/>
            <person name="Jiao Y."/>
            <person name="Jia J."/>
        </authorList>
    </citation>
    <scope>NUCLEOTIDE SEQUENCE [LARGE SCALE GENOMIC DNA]</scope>
    <source>
        <strain evidence="2">cv. AL8/78</strain>
    </source>
</reference>
<dbReference type="Proteomes" id="UP000015105">
    <property type="component" value="Chromosome 2D"/>
</dbReference>
<protein>
    <submittedName>
        <fullName evidence="1">Uncharacterized protein</fullName>
    </submittedName>
</protein>
<accession>A0A453D3M6</accession>
<organism evidence="1 2">
    <name type="scientific">Aegilops tauschii subsp. strangulata</name>
    <name type="common">Goatgrass</name>
    <dbReference type="NCBI Taxonomy" id="200361"/>
    <lineage>
        <taxon>Eukaryota</taxon>
        <taxon>Viridiplantae</taxon>
        <taxon>Streptophyta</taxon>
        <taxon>Embryophyta</taxon>
        <taxon>Tracheophyta</taxon>
        <taxon>Spermatophyta</taxon>
        <taxon>Magnoliopsida</taxon>
        <taxon>Liliopsida</taxon>
        <taxon>Poales</taxon>
        <taxon>Poaceae</taxon>
        <taxon>BOP clade</taxon>
        <taxon>Pooideae</taxon>
        <taxon>Triticodae</taxon>
        <taxon>Triticeae</taxon>
        <taxon>Triticinae</taxon>
        <taxon>Aegilops</taxon>
    </lineage>
</organism>
<evidence type="ECO:0000313" key="1">
    <source>
        <dbReference type="EnsemblPlants" id="AET2Gv21077300.6"/>
    </source>
</evidence>
<dbReference type="PANTHER" id="PTHR35500">
    <property type="entry name" value="OS03G0108700 PROTEIN"/>
    <property type="match status" value="1"/>
</dbReference>
<evidence type="ECO:0000313" key="2">
    <source>
        <dbReference type="Proteomes" id="UP000015105"/>
    </source>
</evidence>
<dbReference type="AlphaFoldDB" id="A0A453D3M6"/>
<reference evidence="2" key="1">
    <citation type="journal article" date="2014" name="Science">
        <title>Ancient hybridizations among the ancestral genomes of bread wheat.</title>
        <authorList>
            <consortium name="International Wheat Genome Sequencing Consortium,"/>
            <person name="Marcussen T."/>
            <person name="Sandve S.R."/>
            <person name="Heier L."/>
            <person name="Spannagl M."/>
            <person name="Pfeifer M."/>
            <person name="Jakobsen K.S."/>
            <person name="Wulff B.B."/>
            <person name="Steuernagel B."/>
            <person name="Mayer K.F."/>
            <person name="Olsen O.A."/>
        </authorList>
    </citation>
    <scope>NUCLEOTIDE SEQUENCE [LARGE SCALE GENOMIC DNA]</scope>
    <source>
        <strain evidence="2">cv. AL8/78</strain>
    </source>
</reference>
<proteinExistence type="predicted"/>
<reference evidence="1" key="3">
    <citation type="journal article" date="2017" name="Nature">
        <title>Genome sequence of the progenitor of the wheat D genome Aegilops tauschii.</title>
        <authorList>
            <person name="Luo M.C."/>
            <person name="Gu Y.Q."/>
            <person name="Puiu D."/>
            <person name="Wang H."/>
            <person name="Twardziok S.O."/>
            <person name="Deal K.R."/>
            <person name="Huo N."/>
            <person name="Zhu T."/>
            <person name="Wang L."/>
            <person name="Wang Y."/>
            <person name="McGuire P.E."/>
            <person name="Liu S."/>
            <person name="Long H."/>
            <person name="Ramasamy R.K."/>
            <person name="Rodriguez J.C."/>
            <person name="Van S.L."/>
            <person name="Yuan L."/>
            <person name="Wang Z."/>
            <person name="Xia Z."/>
            <person name="Xiao L."/>
            <person name="Anderson O.D."/>
            <person name="Ouyang S."/>
            <person name="Liang Y."/>
            <person name="Zimin A.V."/>
            <person name="Pertea G."/>
            <person name="Qi P."/>
            <person name="Bennetzen J.L."/>
            <person name="Dai X."/>
            <person name="Dawson M.W."/>
            <person name="Muller H.G."/>
            <person name="Kugler K."/>
            <person name="Rivarola-Duarte L."/>
            <person name="Spannagl M."/>
            <person name="Mayer K.F.X."/>
            <person name="Lu F.H."/>
            <person name="Bevan M.W."/>
            <person name="Leroy P."/>
            <person name="Li P."/>
            <person name="You F.M."/>
            <person name="Sun Q."/>
            <person name="Liu Z."/>
            <person name="Lyons E."/>
            <person name="Wicker T."/>
            <person name="Salzberg S.L."/>
            <person name="Devos K.M."/>
            <person name="Dvorak J."/>
        </authorList>
    </citation>
    <scope>NUCLEOTIDE SEQUENCE [LARGE SCALE GENOMIC DNA]</scope>
    <source>
        <strain evidence="1">cv. AL8/78</strain>
    </source>
</reference>
<dbReference type="PANTHER" id="PTHR35500:SF1">
    <property type="entry name" value="OS03G0108700 PROTEIN"/>
    <property type="match status" value="1"/>
</dbReference>
<sequence>SARDGLAGDMNGWRVALHCRCRRCWTPGAPCSRTSPPTSRTACARKKLAAASGIAPPCFAPRLPITCLLYCLPRIHKERVEKWEEEIRELRARDAANERTRAILHNAQLQLFHIRE</sequence>
<dbReference type="Gramene" id="AET2Gv21077300.6">
    <property type="protein sequence ID" value="AET2Gv21077300.6"/>
    <property type="gene ID" value="AET2Gv21077300"/>
</dbReference>
<dbReference type="EnsemblPlants" id="AET2Gv21077300.6">
    <property type="protein sequence ID" value="AET2Gv21077300.6"/>
    <property type="gene ID" value="AET2Gv21077300"/>
</dbReference>
<keyword evidence="2" id="KW-1185">Reference proteome</keyword>
<reference evidence="1" key="5">
    <citation type="journal article" date="2021" name="G3 (Bethesda)">
        <title>Aegilops tauschii genome assembly Aet v5.0 features greater sequence contiguity and improved annotation.</title>
        <authorList>
            <person name="Wang L."/>
            <person name="Zhu T."/>
            <person name="Rodriguez J.C."/>
            <person name="Deal K.R."/>
            <person name="Dubcovsky J."/>
            <person name="McGuire P.E."/>
            <person name="Lux T."/>
            <person name="Spannagl M."/>
            <person name="Mayer K.F.X."/>
            <person name="Baldrich P."/>
            <person name="Meyers B.C."/>
            <person name="Huo N."/>
            <person name="Gu Y.Q."/>
            <person name="Zhou H."/>
            <person name="Devos K.M."/>
            <person name="Bennetzen J.L."/>
            <person name="Unver T."/>
            <person name="Budak H."/>
            <person name="Gulick P.J."/>
            <person name="Galiba G."/>
            <person name="Kalapos B."/>
            <person name="Nelson D.R."/>
            <person name="Li P."/>
            <person name="You F.M."/>
            <person name="Luo M.C."/>
            <person name="Dvorak J."/>
        </authorList>
    </citation>
    <scope>NUCLEOTIDE SEQUENCE [LARGE SCALE GENOMIC DNA]</scope>
    <source>
        <strain evidence="1">cv. AL8/78</strain>
    </source>
</reference>
<name>A0A453D3M6_AEGTS</name>
<reference evidence="1" key="4">
    <citation type="submission" date="2019-03" db="UniProtKB">
        <authorList>
            <consortium name="EnsemblPlants"/>
        </authorList>
    </citation>
    <scope>IDENTIFICATION</scope>
</reference>